<dbReference type="EMBL" id="VICB01000003">
    <property type="protein sequence ID" value="TQD44626.1"/>
    <property type="molecule type" value="Genomic_DNA"/>
</dbReference>
<gene>
    <name evidence="3" type="ORF">FK256_01710</name>
</gene>
<feature type="region of interest" description="Disordered" evidence="1">
    <location>
        <begin position="94"/>
        <end position="148"/>
    </location>
</feature>
<name>A0A508A3Y6_9ACTO</name>
<keyword evidence="2" id="KW-0472">Membrane</keyword>
<organism evidence="3 4">
    <name type="scientific">Actinomyces johnsonii</name>
    <dbReference type="NCBI Taxonomy" id="544581"/>
    <lineage>
        <taxon>Bacteria</taxon>
        <taxon>Bacillati</taxon>
        <taxon>Actinomycetota</taxon>
        <taxon>Actinomycetes</taxon>
        <taxon>Actinomycetales</taxon>
        <taxon>Actinomycetaceae</taxon>
        <taxon>Actinomyces</taxon>
    </lineage>
</organism>
<protein>
    <submittedName>
        <fullName evidence="3">Uncharacterized protein</fullName>
    </submittedName>
</protein>
<feature type="transmembrane region" description="Helical" evidence="2">
    <location>
        <begin position="57"/>
        <end position="78"/>
    </location>
</feature>
<evidence type="ECO:0000313" key="3">
    <source>
        <dbReference type="EMBL" id="TQD44626.1"/>
    </source>
</evidence>
<dbReference type="Proteomes" id="UP000319010">
    <property type="component" value="Unassembled WGS sequence"/>
</dbReference>
<keyword evidence="2" id="KW-0812">Transmembrane</keyword>
<dbReference type="RefSeq" id="WP_141423458.1">
    <property type="nucleotide sequence ID" value="NZ_JASPFB010000001.1"/>
</dbReference>
<feature type="compositionally biased region" description="Low complexity" evidence="1">
    <location>
        <begin position="105"/>
        <end position="131"/>
    </location>
</feature>
<evidence type="ECO:0000256" key="2">
    <source>
        <dbReference type="SAM" id="Phobius"/>
    </source>
</evidence>
<feature type="transmembrane region" description="Helical" evidence="2">
    <location>
        <begin position="26"/>
        <end position="51"/>
    </location>
</feature>
<feature type="transmembrane region" description="Helical" evidence="2">
    <location>
        <begin position="211"/>
        <end position="233"/>
    </location>
</feature>
<reference evidence="3 4" key="1">
    <citation type="submission" date="2019-06" db="EMBL/GenBank/DDBJ databases">
        <title>Draft genome sequence of Actinomyces johnsonii CCUG 34287T.</title>
        <authorList>
            <person name="Salva-Serra F."/>
            <person name="Cardew S."/>
            <person name="Moore E."/>
        </authorList>
    </citation>
    <scope>NUCLEOTIDE SEQUENCE [LARGE SCALE GENOMIC DNA]</scope>
    <source>
        <strain evidence="3 4">CCUG 34287</strain>
    </source>
</reference>
<accession>A0A508A3Y6</accession>
<proteinExistence type="predicted"/>
<evidence type="ECO:0000313" key="4">
    <source>
        <dbReference type="Proteomes" id="UP000319010"/>
    </source>
</evidence>
<evidence type="ECO:0000256" key="1">
    <source>
        <dbReference type="SAM" id="MobiDB-lite"/>
    </source>
</evidence>
<sequence length="234" mass="23434">MTTTQPSTDAPDTGTAARAFKPGPGFYVLVILIVLTIVLALSAAVTSALGVTGTSRILGGTALILVGLGLLASLRVSARSLVVNAPRLRLERNRVRAARARRQAEAAASKKAANATSGKSSKSGTGPQSPSRGSGAEGPTAAQPGTELAALTVPGTKVLVPESTGRRELTTLDVVSGPVTTALAATSFGRTADERLAGTSTGETLIRVGQLLLGATGFVLVALGLASILGQVIS</sequence>
<comment type="caution">
    <text evidence="3">The sequence shown here is derived from an EMBL/GenBank/DDBJ whole genome shotgun (WGS) entry which is preliminary data.</text>
</comment>
<keyword evidence="2" id="KW-1133">Transmembrane helix</keyword>
<dbReference type="AlphaFoldDB" id="A0A508A3Y6"/>